<dbReference type="PROSITE" id="PS51257">
    <property type="entry name" value="PROKAR_LIPOPROTEIN"/>
    <property type="match status" value="1"/>
</dbReference>
<evidence type="ECO:0000256" key="1">
    <source>
        <dbReference type="ARBA" id="ARBA00022500"/>
    </source>
</evidence>
<dbReference type="EC" id="3.5.1.44" evidence="3"/>
<name>A0A485LVM4_9ZZZZ</name>
<dbReference type="PANTHER" id="PTHR35147">
    <property type="entry name" value="CHEMORECEPTOR GLUTAMINE DEAMIDASE CHED-RELATED"/>
    <property type="match status" value="1"/>
</dbReference>
<dbReference type="Gene3D" id="3.30.1330.200">
    <property type="match status" value="1"/>
</dbReference>
<reference evidence="3" key="1">
    <citation type="submission" date="2019-03" db="EMBL/GenBank/DDBJ databases">
        <authorList>
            <person name="Hao L."/>
        </authorList>
    </citation>
    <scope>NUCLEOTIDE SEQUENCE</scope>
</reference>
<dbReference type="HAMAP" id="MF_01440">
    <property type="entry name" value="CheD"/>
    <property type="match status" value="1"/>
</dbReference>
<evidence type="ECO:0000256" key="2">
    <source>
        <dbReference type="ARBA" id="ARBA00022801"/>
    </source>
</evidence>
<dbReference type="CDD" id="cd16352">
    <property type="entry name" value="CheD"/>
    <property type="match status" value="1"/>
</dbReference>
<dbReference type="GO" id="GO:0006935">
    <property type="term" value="P:chemotaxis"/>
    <property type="evidence" value="ECO:0007669"/>
    <property type="project" value="UniProtKB-KW"/>
</dbReference>
<organism evidence="3">
    <name type="scientific">anaerobic digester metagenome</name>
    <dbReference type="NCBI Taxonomy" id="1263854"/>
    <lineage>
        <taxon>unclassified sequences</taxon>
        <taxon>metagenomes</taxon>
        <taxon>ecological metagenomes</taxon>
    </lineage>
</organism>
<dbReference type="GO" id="GO:0050568">
    <property type="term" value="F:protein-glutamine glutaminase activity"/>
    <property type="evidence" value="ECO:0007669"/>
    <property type="project" value="UniProtKB-EC"/>
</dbReference>
<dbReference type="InterPro" id="IPR005659">
    <property type="entry name" value="Chemorcpt_Glu_NH3ase_CheD"/>
</dbReference>
<accession>A0A485LVM4</accession>
<dbReference type="InterPro" id="IPR038592">
    <property type="entry name" value="CheD-like_sf"/>
</dbReference>
<keyword evidence="3" id="KW-0675">Receptor</keyword>
<dbReference type="PANTHER" id="PTHR35147:SF1">
    <property type="entry name" value="CHEMORECEPTOR GLUTAMINE DEAMIDASE CHED-RELATED"/>
    <property type="match status" value="1"/>
</dbReference>
<dbReference type="AlphaFoldDB" id="A0A485LVM4"/>
<dbReference type="SUPFAM" id="SSF64438">
    <property type="entry name" value="CNF1/YfiH-like putative cysteine hydrolases"/>
    <property type="match status" value="1"/>
</dbReference>
<proteinExistence type="inferred from homology"/>
<protein>
    <submittedName>
        <fullName evidence="3">Putative chemoreceptor glutamine deamidase CheD 2</fullName>
        <ecNumber evidence="3">3.5.1.44</ecNumber>
    </submittedName>
</protein>
<gene>
    <name evidence="3" type="primary">cheD</name>
    <name evidence="3" type="ORF">SCFA_1280004</name>
</gene>
<keyword evidence="2 3" id="KW-0378">Hydrolase</keyword>
<dbReference type="EMBL" id="CAADRM010000033">
    <property type="protein sequence ID" value="VFU12134.1"/>
    <property type="molecule type" value="Genomic_DNA"/>
</dbReference>
<sequence>MIRAAEPRIRTCYLKPGEIHLAIAPSLVTTVLGSCLSVTMHHRATGMSVICHAVMPSIERDRNGKKEAAFQYVDSSLEWMMEQYTTKGIRMSDIEVKMFGGAAIFKETGSLGRDMNIGKRNVEAALDFLKKHRISLKAWNVGGNRGRKLIFNTCTGEVLAKFITRTEASPISCGVRK</sequence>
<dbReference type="InterPro" id="IPR011324">
    <property type="entry name" value="Cytotoxic_necrot_fac-like_cat"/>
</dbReference>
<evidence type="ECO:0000313" key="3">
    <source>
        <dbReference type="EMBL" id="VFU12134.1"/>
    </source>
</evidence>
<keyword evidence="1" id="KW-0145">Chemotaxis</keyword>
<dbReference type="Pfam" id="PF03975">
    <property type="entry name" value="CheD"/>
    <property type="match status" value="1"/>
</dbReference>